<dbReference type="Gene3D" id="3.20.20.450">
    <property type="entry name" value="EAL domain"/>
    <property type="match status" value="1"/>
</dbReference>
<dbReference type="SMART" id="SM00052">
    <property type="entry name" value="EAL"/>
    <property type="match status" value="1"/>
</dbReference>
<proteinExistence type="predicted"/>
<dbReference type="PROSITE" id="PS50110">
    <property type="entry name" value="RESPONSE_REGULATORY"/>
    <property type="match status" value="1"/>
</dbReference>
<evidence type="ECO:0000259" key="3">
    <source>
        <dbReference type="PROSITE" id="PS50883"/>
    </source>
</evidence>
<name>A0A4P6V6N0_9HYPH</name>
<dbReference type="Pfam" id="PF00563">
    <property type="entry name" value="EAL"/>
    <property type="match status" value="1"/>
</dbReference>
<protein>
    <submittedName>
        <fullName evidence="4">EAL domain-containing protein</fullName>
    </submittedName>
</protein>
<dbReference type="Proteomes" id="UP000293719">
    <property type="component" value="Chromosome"/>
</dbReference>
<evidence type="ECO:0000259" key="2">
    <source>
        <dbReference type="PROSITE" id="PS50110"/>
    </source>
</evidence>
<sequence length="406" mass="43593">MKHDMAARARDDAPGASPFDSSALKGRVVLVCDDDPILAQTLQMVFTASGADEVLLAGDGVEARAQLAAHGERIDALVLDLRMPNEDGVSFLRKAKELGYAGTLVLASGEQADVIRGAERLAHLYGLNCPGTLAKPFNPADLINLLAGADRLAEPARPAKVPGDRTVVLDAVLYQPRVDVWTGQCVGAEALSRFVDGHGRDINPEAAIAHAESAGTIDALTWQIIDQVLADAVRMQTRLPAPMHLSINVSAETISKDGFVDMLCERVAITGLEPSDFTIELTETRLATDAMTALENLTRLRIKDIGVALDDFGTGHANVEQLGAYPFTELKIDKQFVIGAQTDRFAASCVEAAVKLAKSVGLKTVAEGIETQWAHDFVRNLEVDEAQGFLFSRPVPLDRFLAYAAR</sequence>
<dbReference type="InterPro" id="IPR035919">
    <property type="entry name" value="EAL_sf"/>
</dbReference>
<dbReference type="PANTHER" id="PTHR33121:SF79">
    <property type="entry name" value="CYCLIC DI-GMP PHOSPHODIESTERASE PDED-RELATED"/>
    <property type="match status" value="1"/>
</dbReference>
<feature type="domain" description="EAL" evidence="3">
    <location>
        <begin position="149"/>
        <end position="406"/>
    </location>
</feature>
<organism evidence="4 5">
    <name type="scientific">Roseitalea porphyridii</name>
    <dbReference type="NCBI Taxonomy" id="1852022"/>
    <lineage>
        <taxon>Bacteria</taxon>
        <taxon>Pseudomonadati</taxon>
        <taxon>Pseudomonadota</taxon>
        <taxon>Alphaproteobacteria</taxon>
        <taxon>Hyphomicrobiales</taxon>
        <taxon>Ahrensiaceae</taxon>
        <taxon>Roseitalea</taxon>
    </lineage>
</organism>
<keyword evidence="5" id="KW-1185">Reference proteome</keyword>
<dbReference type="SMART" id="SM00448">
    <property type="entry name" value="REC"/>
    <property type="match status" value="1"/>
</dbReference>
<dbReference type="SUPFAM" id="SSF52172">
    <property type="entry name" value="CheY-like"/>
    <property type="match status" value="1"/>
</dbReference>
<dbReference type="SUPFAM" id="SSF141868">
    <property type="entry name" value="EAL domain-like"/>
    <property type="match status" value="1"/>
</dbReference>
<accession>A0A4P6V6N0</accession>
<dbReference type="Pfam" id="PF00072">
    <property type="entry name" value="Response_reg"/>
    <property type="match status" value="1"/>
</dbReference>
<dbReference type="EMBL" id="CP036532">
    <property type="protein sequence ID" value="QBK32140.1"/>
    <property type="molecule type" value="Genomic_DNA"/>
</dbReference>
<feature type="domain" description="Response regulatory" evidence="2">
    <location>
        <begin position="28"/>
        <end position="150"/>
    </location>
</feature>
<dbReference type="PROSITE" id="PS50883">
    <property type="entry name" value="EAL"/>
    <property type="match status" value="1"/>
</dbReference>
<gene>
    <name evidence="4" type="ORF">E0E05_17045</name>
</gene>
<dbReference type="KEGG" id="rpod:E0E05_17045"/>
<dbReference type="AlphaFoldDB" id="A0A4P6V6N0"/>
<evidence type="ECO:0000313" key="5">
    <source>
        <dbReference type="Proteomes" id="UP000293719"/>
    </source>
</evidence>
<dbReference type="GO" id="GO:0000160">
    <property type="term" value="P:phosphorelay signal transduction system"/>
    <property type="evidence" value="ECO:0007669"/>
    <property type="project" value="InterPro"/>
</dbReference>
<reference evidence="4 5" key="1">
    <citation type="journal article" date="2017" name="Int. J. Syst. Evol. Microbiol.">
        <title>Roseitalea porphyridii gen. nov., sp. nov., isolated from a red alga, and reclassification of Hoeflea suaedae Chung et al. 2013 as Pseudohoeflea suaedae gen. nov., comb. nov.</title>
        <authorList>
            <person name="Hyeon J.W."/>
            <person name="Jeong S.E."/>
            <person name="Baek K."/>
            <person name="Jeon C.O."/>
        </authorList>
    </citation>
    <scope>NUCLEOTIDE SEQUENCE [LARGE SCALE GENOMIC DNA]</scope>
    <source>
        <strain evidence="4 5">MA7-20</strain>
    </source>
</reference>
<dbReference type="InterPro" id="IPR050706">
    <property type="entry name" value="Cyclic-di-GMP_PDE-like"/>
</dbReference>
<dbReference type="Gene3D" id="3.40.50.2300">
    <property type="match status" value="1"/>
</dbReference>
<dbReference type="InterPro" id="IPR001633">
    <property type="entry name" value="EAL_dom"/>
</dbReference>
<evidence type="ECO:0000313" key="4">
    <source>
        <dbReference type="EMBL" id="QBK32140.1"/>
    </source>
</evidence>
<keyword evidence="1" id="KW-0597">Phosphoprotein</keyword>
<dbReference type="CDD" id="cd01948">
    <property type="entry name" value="EAL"/>
    <property type="match status" value="1"/>
</dbReference>
<dbReference type="PANTHER" id="PTHR33121">
    <property type="entry name" value="CYCLIC DI-GMP PHOSPHODIESTERASE PDEF"/>
    <property type="match status" value="1"/>
</dbReference>
<dbReference type="InterPro" id="IPR011006">
    <property type="entry name" value="CheY-like_superfamily"/>
</dbReference>
<feature type="modified residue" description="4-aspartylphosphate" evidence="1">
    <location>
        <position position="80"/>
    </location>
</feature>
<dbReference type="GO" id="GO:0071111">
    <property type="term" value="F:cyclic-guanylate-specific phosphodiesterase activity"/>
    <property type="evidence" value="ECO:0007669"/>
    <property type="project" value="InterPro"/>
</dbReference>
<evidence type="ECO:0000256" key="1">
    <source>
        <dbReference type="PROSITE-ProRule" id="PRU00169"/>
    </source>
</evidence>
<dbReference type="InterPro" id="IPR001789">
    <property type="entry name" value="Sig_transdc_resp-reg_receiver"/>
</dbReference>